<dbReference type="CDD" id="cd07995">
    <property type="entry name" value="TPK"/>
    <property type="match status" value="1"/>
</dbReference>
<dbReference type="PANTHER" id="PTHR41299:SF1">
    <property type="entry name" value="THIAMINE PYROPHOSPHOKINASE"/>
    <property type="match status" value="1"/>
</dbReference>
<dbReference type="Pfam" id="PF04263">
    <property type="entry name" value="TPK_catalytic"/>
    <property type="match status" value="1"/>
</dbReference>
<keyword evidence="4" id="KW-0067">ATP-binding</keyword>
<dbReference type="GO" id="GO:0006772">
    <property type="term" value="P:thiamine metabolic process"/>
    <property type="evidence" value="ECO:0007669"/>
    <property type="project" value="UniProtKB-UniRule"/>
</dbReference>
<name>A0A7X2P8G2_9FIRM</name>
<sequence>MNAVIFTGGTIDREAVREYFRKEPPDLVVAADRGLEFCFHSGIHPDYIVGDFDSIRPEIIAYYRGQKEIPIDTYRPEKDMTDTDIALEKAVQLGADSIVFFGATGTRLDHTLSNIFNLVLLKERGIRAWILDAHNRICLPPGHELILRREDMYGKYLSLFPVRGEVRGLTIEGFCYPLEDRTLIQGDGGLCVSNQLSPEADEGRIRWESGDLLVMETRD</sequence>
<dbReference type="EC" id="2.7.6.2" evidence="5"/>
<comment type="caution">
    <text evidence="7">The sequence shown here is derived from an EMBL/GenBank/DDBJ whole genome shotgun (WGS) entry which is preliminary data.</text>
</comment>
<keyword evidence="1 7" id="KW-0808">Transferase</keyword>
<evidence type="ECO:0000313" key="7">
    <source>
        <dbReference type="EMBL" id="MST82144.1"/>
    </source>
</evidence>
<dbReference type="GO" id="GO:0005524">
    <property type="term" value="F:ATP binding"/>
    <property type="evidence" value="ECO:0007669"/>
    <property type="project" value="UniProtKB-KW"/>
</dbReference>
<gene>
    <name evidence="7" type="ORF">FYJ60_07435</name>
</gene>
<evidence type="ECO:0000256" key="5">
    <source>
        <dbReference type="NCBIfam" id="TIGR01378"/>
    </source>
</evidence>
<proteinExistence type="predicted"/>
<evidence type="ECO:0000256" key="1">
    <source>
        <dbReference type="ARBA" id="ARBA00022679"/>
    </source>
</evidence>
<dbReference type="Pfam" id="PF04265">
    <property type="entry name" value="TPK_B1_binding"/>
    <property type="match status" value="1"/>
</dbReference>
<dbReference type="GO" id="GO:0016301">
    <property type="term" value="F:kinase activity"/>
    <property type="evidence" value="ECO:0007669"/>
    <property type="project" value="UniProtKB-KW"/>
</dbReference>
<dbReference type="GO" id="GO:0030975">
    <property type="term" value="F:thiamine binding"/>
    <property type="evidence" value="ECO:0007669"/>
    <property type="project" value="InterPro"/>
</dbReference>
<protein>
    <recommendedName>
        <fullName evidence="5">Thiamine diphosphokinase</fullName>
        <ecNumber evidence="5">2.7.6.2</ecNumber>
    </recommendedName>
</protein>
<keyword evidence="8" id="KW-1185">Reference proteome</keyword>
<dbReference type="InterPro" id="IPR036759">
    <property type="entry name" value="TPK_catalytic_sf"/>
</dbReference>
<dbReference type="InterPro" id="IPR036371">
    <property type="entry name" value="TPK_B1-bd_sf"/>
</dbReference>
<reference evidence="7 8" key="1">
    <citation type="submission" date="2019-08" db="EMBL/GenBank/DDBJ databases">
        <title>In-depth cultivation of the pig gut microbiome towards novel bacterial diversity and tailored functional studies.</title>
        <authorList>
            <person name="Wylensek D."/>
            <person name="Hitch T.C.A."/>
            <person name="Clavel T."/>
        </authorList>
    </citation>
    <scope>NUCLEOTIDE SEQUENCE [LARGE SCALE GENOMIC DNA]</scope>
    <source>
        <strain evidence="7 8">Oil+RF-744-WCA-WT-13</strain>
    </source>
</reference>
<dbReference type="GO" id="GO:0004788">
    <property type="term" value="F:thiamine diphosphokinase activity"/>
    <property type="evidence" value="ECO:0007669"/>
    <property type="project" value="UniProtKB-UniRule"/>
</dbReference>
<dbReference type="InterPro" id="IPR007371">
    <property type="entry name" value="TPK_catalytic"/>
</dbReference>
<keyword evidence="3 7" id="KW-0418">Kinase</keyword>
<dbReference type="InterPro" id="IPR007373">
    <property type="entry name" value="Thiamin_PyroPKinase_B1-bd"/>
</dbReference>
<dbReference type="SUPFAM" id="SSF63999">
    <property type="entry name" value="Thiamin pyrophosphokinase, catalytic domain"/>
    <property type="match status" value="1"/>
</dbReference>
<evidence type="ECO:0000256" key="2">
    <source>
        <dbReference type="ARBA" id="ARBA00022741"/>
    </source>
</evidence>
<dbReference type="Proteomes" id="UP000466864">
    <property type="component" value="Unassembled WGS sequence"/>
</dbReference>
<evidence type="ECO:0000256" key="4">
    <source>
        <dbReference type="ARBA" id="ARBA00022840"/>
    </source>
</evidence>
<dbReference type="Gene3D" id="3.40.50.10240">
    <property type="entry name" value="Thiamin pyrophosphokinase, catalytic domain"/>
    <property type="match status" value="1"/>
</dbReference>
<dbReference type="PANTHER" id="PTHR41299">
    <property type="entry name" value="THIAMINE PYROPHOSPHOKINASE"/>
    <property type="match status" value="1"/>
</dbReference>
<evidence type="ECO:0000256" key="3">
    <source>
        <dbReference type="ARBA" id="ARBA00022777"/>
    </source>
</evidence>
<dbReference type="AlphaFoldDB" id="A0A7X2P8G2"/>
<accession>A0A7X2P8G2</accession>
<dbReference type="InterPro" id="IPR006282">
    <property type="entry name" value="Thi_PPkinase"/>
</dbReference>
<dbReference type="GO" id="GO:0009229">
    <property type="term" value="P:thiamine diphosphate biosynthetic process"/>
    <property type="evidence" value="ECO:0007669"/>
    <property type="project" value="InterPro"/>
</dbReference>
<evidence type="ECO:0000313" key="8">
    <source>
        <dbReference type="Proteomes" id="UP000466864"/>
    </source>
</evidence>
<organism evidence="7 8">
    <name type="scientific">Bilifractor porci</name>
    <dbReference type="NCBI Taxonomy" id="2606636"/>
    <lineage>
        <taxon>Bacteria</taxon>
        <taxon>Bacillati</taxon>
        <taxon>Bacillota</taxon>
        <taxon>Clostridia</taxon>
        <taxon>Lachnospirales</taxon>
        <taxon>Lachnospiraceae</taxon>
        <taxon>Bilifractor</taxon>
    </lineage>
</organism>
<dbReference type="EMBL" id="VUMV01000004">
    <property type="protein sequence ID" value="MST82144.1"/>
    <property type="molecule type" value="Genomic_DNA"/>
</dbReference>
<dbReference type="SMART" id="SM00983">
    <property type="entry name" value="TPK_B1_binding"/>
    <property type="match status" value="1"/>
</dbReference>
<keyword evidence="2" id="KW-0547">Nucleotide-binding</keyword>
<evidence type="ECO:0000259" key="6">
    <source>
        <dbReference type="SMART" id="SM00983"/>
    </source>
</evidence>
<dbReference type="RefSeq" id="WP_154458044.1">
    <property type="nucleotide sequence ID" value="NZ_VUMV01000004.1"/>
</dbReference>
<feature type="domain" description="Thiamin pyrophosphokinase thiamin-binding" evidence="6">
    <location>
        <begin position="142"/>
        <end position="213"/>
    </location>
</feature>
<dbReference type="InterPro" id="IPR053149">
    <property type="entry name" value="TPK"/>
</dbReference>
<dbReference type="NCBIfam" id="TIGR01378">
    <property type="entry name" value="thi_PPkinase"/>
    <property type="match status" value="1"/>
</dbReference>
<dbReference type="SUPFAM" id="SSF63862">
    <property type="entry name" value="Thiamin pyrophosphokinase, substrate-binding domain"/>
    <property type="match status" value="1"/>
</dbReference>